<gene>
    <name evidence="2" type="ORF">SAMN05421509_10318</name>
</gene>
<accession>A0A285VJ77</accession>
<evidence type="ECO:0000313" key="3">
    <source>
        <dbReference type="Proteomes" id="UP000219023"/>
    </source>
</evidence>
<reference evidence="2 3" key="1">
    <citation type="submission" date="2017-08" db="EMBL/GenBank/DDBJ databases">
        <authorList>
            <person name="de Groot N.N."/>
        </authorList>
    </citation>
    <scope>NUCLEOTIDE SEQUENCE [LARGE SCALE GENOMIC DNA]</scope>
    <source>
        <strain evidence="2 3">USBA 855</strain>
    </source>
</reference>
<evidence type="ECO:0000313" key="2">
    <source>
        <dbReference type="EMBL" id="SOC53927.1"/>
    </source>
</evidence>
<name>A0A285VJ77_9GAMM</name>
<feature type="region of interest" description="Disordered" evidence="1">
    <location>
        <begin position="329"/>
        <end position="356"/>
    </location>
</feature>
<dbReference type="AlphaFoldDB" id="A0A285VJ77"/>
<evidence type="ECO:0000256" key="1">
    <source>
        <dbReference type="SAM" id="MobiDB-lite"/>
    </source>
</evidence>
<sequence length="373" mass="42610">MPTKEDLSKNQRALYRISDAAKIAGTTPEKIVSKVHQIEADLLYEAPSGLLLYCLAVLKQNTYIPIEIRANNLHTNIHYIKADSFDYVALSRAQHYHILHRGETTTEEFGSAITVDNSQTGKINHFTAHHFFLENLRKDKRPSPTNSGIPVNIFKWDFKFCFYRYESAIPPHKTRDKTNTRTPSEKTSLLIRIEDLWITKSSLIQISDDSPIEEEEEDSSLIPCWANKKLAILNLACKKFYADVSNGSSQPTQEEKKKAIEIFIKEQYKKSIKKELSVTAIKHCLHVVTKNDLRNTTRPSPDVINSYHPTLSTGVINMNEVSRTMHQELTEKQKKDSSAKPPTIDEIKDKNKEHQAIPKGMAEYLSSFMIPKP</sequence>
<organism evidence="2 3">
    <name type="scientific">Chromohalobacter canadensis</name>
    <dbReference type="NCBI Taxonomy" id="141389"/>
    <lineage>
        <taxon>Bacteria</taxon>
        <taxon>Pseudomonadati</taxon>
        <taxon>Pseudomonadota</taxon>
        <taxon>Gammaproteobacteria</taxon>
        <taxon>Oceanospirillales</taxon>
        <taxon>Halomonadaceae</taxon>
        <taxon>Chromohalobacter</taxon>
    </lineage>
</organism>
<dbReference type="EMBL" id="OBQJ01000003">
    <property type="protein sequence ID" value="SOC53927.1"/>
    <property type="molecule type" value="Genomic_DNA"/>
</dbReference>
<protein>
    <submittedName>
        <fullName evidence="2">Uncharacterized protein</fullName>
    </submittedName>
</protein>
<dbReference type="Proteomes" id="UP000219023">
    <property type="component" value="Unassembled WGS sequence"/>
</dbReference>
<dbReference type="OrthoDB" id="9855815at2"/>
<proteinExistence type="predicted"/>
<dbReference type="RefSeq" id="WP_143748574.1">
    <property type="nucleotide sequence ID" value="NZ_OBQJ01000003.1"/>
</dbReference>